<reference evidence="1 2" key="1">
    <citation type="submission" date="2024-09" db="EMBL/GenBank/DDBJ databases">
        <title>Chromosome-scale assembly of Riccia fluitans.</title>
        <authorList>
            <person name="Paukszto L."/>
            <person name="Sawicki J."/>
            <person name="Karawczyk K."/>
            <person name="Piernik-Szablinska J."/>
            <person name="Szczecinska M."/>
            <person name="Mazdziarz M."/>
        </authorList>
    </citation>
    <scope>NUCLEOTIDE SEQUENCE [LARGE SCALE GENOMIC DNA]</scope>
    <source>
        <strain evidence="1">Rf_01</strain>
        <tissue evidence="1">Aerial parts of the thallus</tissue>
    </source>
</reference>
<proteinExistence type="predicted"/>
<accession>A0ABD1ZAI4</accession>
<comment type="caution">
    <text evidence="1">The sequence shown here is derived from an EMBL/GenBank/DDBJ whole genome shotgun (WGS) entry which is preliminary data.</text>
</comment>
<evidence type="ECO:0000313" key="1">
    <source>
        <dbReference type="EMBL" id="KAL2643687.1"/>
    </source>
</evidence>
<dbReference type="Proteomes" id="UP001605036">
    <property type="component" value="Unassembled WGS sequence"/>
</dbReference>
<sequence length="122" mass="13579">MGPSKNILLGGMRRKMGCNSCKVGLWDSCLNESWWEGKGNKMAKLKDGLHNEMDDNQSFAIQLVNVCSKYENLKANLKEANMSHLIESSDQTIAKTENANDGDGLKHQDTATADYQTNIIEK</sequence>
<evidence type="ECO:0000313" key="2">
    <source>
        <dbReference type="Proteomes" id="UP001605036"/>
    </source>
</evidence>
<name>A0ABD1ZAI4_9MARC</name>
<keyword evidence="2" id="KW-1185">Reference proteome</keyword>
<dbReference type="EMBL" id="JBHFFA010000002">
    <property type="protein sequence ID" value="KAL2643687.1"/>
    <property type="molecule type" value="Genomic_DNA"/>
</dbReference>
<dbReference type="AlphaFoldDB" id="A0ABD1ZAI4"/>
<protein>
    <submittedName>
        <fullName evidence="1">Uncharacterized protein</fullName>
    </submittedName>
</protein>
<organism evidence="1 2">
    <name type="scientific">Riccia fluitans</name>
    <dbReference type="NCBI Taxonomy" id="41844"/>
    <lineage>
        <taxon>Eukaryota</taxon>
        <taxon>Viridiplantae</taxon>
        <taxon>Streptophyta</taxon>
        <taxon>Embryophyta</taxon>
        <taxon>Marchantiophyta</taxon>
        <taxon>Marchantiopsida</taxon>
        <taxon>Marchantiidae</taxon>
        <taxon>Marchantiales</taxon>
        <taxon>Ricciaceae</taxon>
        <taxon>Riccia</taxon>
    </lineage>
</organism>
<gene>
    <name evidence="1" type="ORF">R1flu_011274</name>
</gene>